<dbReference type="GO" id="GO:0005524">
    <property type="term" value="F:ATP binding"/>
    <property type="evidence" value="ECO:0007669"/>
    <property type="project" value="UniProtKB-KW"/>
</dbReference>
<dbReference type="EC" id="6.3.5.4" evidence="3"/>
<dbReference type="PANTHER" id="PTHR43284:SF1">
    <property type="entry name" value="ASPARAGINE SYNTHETASE"/>
    <property type="match status" value="1"/>
</dbReference>
<keyword evidence="5 10" id="KW-0067">ATP-binding</keyword>
<dbReference type="InterPro" id="IPR033738">
    <property type="entry name" value="AsnB_N"/>
</dbReference>
<dbReference type="InterPro" id="IPR006426">
    <property type="entry name" value="Asn_synth_AEB"/>
</dbReference>
<evidence type="ECO:0000259" key="11">
    <source>
        <dbReference type="PROSITE" id="PS51278"/>
    </source>
</evidence>
<dbReference type="PROSITE" id="PS51278">
    <property type="entry name" value="GATASE_TYPE_2"/>
    <property type="match status" value="1"/>
</dbReference>
<dbReference type="Gene3D" id="3.60.20.10">
    <property type="entry name" value="Glutamine Phosphoribosylpyrophosphate, subunit 1, domain 1"/>
    <property type="match status" value="1"/>
</dbReference>
<comment type="catalytic activity">
    <reaction evidence="8">
        <text>L-aspartate + L-glutamine + ATP + H2O = L-asparagine + L-glutamate + AMP + diphosphate + H(+)</text>
        <dbReference type="Rhea" id="RHEA:12228"/>
        <dbReference type="ChEBI" id="CHEBI:15377"/>
        <dbReference type="ChEBI" id="CHEBI:15378"/>
        <dbReference type="ChEBI" id="CHEBI:29985"/>
        <dbReference type="ChEBI" id="CHEBI:29991"/>
        <dbReference type="ChEBI" id="CHEBI:30616"/>
        <dbReference type="ChEBI" id="CHEBI:33019"/>
        <dbReference type="ChEBI" id="CHEBI:58048"/>
        <dbReference type="ChEBI" id="CHEBI:58359"/>
        <dbReference type="ChEBI" id="CHEBI:456215"/>
        <dbReference type="EC" id="6.3.5.4"/>
    </reaction>
</comment>
<evidence type="ECO:0000256" key="1">
    <source>
        <dbReference type="ARBA" id="ARBA00005187"/>
    </source>
</evidence>
<evidence type="ECO:0000256" key="6">
    <source>
        <dbReference type="ARBA" id="ARBA00022888"/>
    </source>
</evidence>
<dbReference type="Pfam" id="PF13537">
    <property type="entry name" value="GATase_7"/>
    <property type="match status" value="1"/>
</dbReference>
<dbReference type="SUPFAM" id="SSF52402">
    <property type="entry name" value="Adenine nucleotide alpha hydrolases-like"/>
    <property type="match status" value="1"/>
</dbReference>
<evidence type="ECO:0000256" key="10">
    <source>
        <dbReference type="PIRSR" id="PIRSR001589-2"/>
    </source>
</evidence>
<feature type="binding site" evidence="10">
    <location>
        <position position="128"/>
    </location>
    <ligand>
        <name>L-glutamine</name>
        <dbReference type="ChEBI" id="CHEBI:58359"/>
    </ligand>
</feature>
<dbReference type="PATRIC" id="fig|1149862.3.peg.4755"/>
<dbReference type="InterPro" id="IPR014729">
    <property type="entry name" value="Rossmann-like_a/b/a_fold"/>
</dbReference>
<dbReference type="CDD" id="cd01991">
    <property type="entry name" value="Asn_synthase_B_C"/>
    <property type="match status" value="1"/>
</dbReference>
<accession>I9L6M7</accession>
<feature type="binding site" evidence="10">
    <location>
        <position position="288"/>
    </location>
    <ligand>
        <name>ATP</name>
        <dbReference type="ChEBI" id="CHEBI:30616"/>
    </ligand>
</feature>
<evidence type="ECO:0000256" key="9">
    <source>
        <dbReference type="PIRSR" id="PIRSR001589-1"/>
    </source>
</evidence>
<feature type="active site" description="For GATase activity" evidence="9">
    <location>
        <position position="2"/>
    </location>
</feature>
<name>I9L6M7_9FIRM</name>
<sequence>MCGITGFFSNQNFINAEKYYQAHLLIKHRGPDDEGFIAINADNEVMSFKGNDTIGYFENLPHVKNMNQSRMILGHRRLSIIDITQHGHQPFCDKDGRYFMVYNGEIFNYLELRVELDKLGHSFFSQSDTEVVLAAFKEWGTNCFNKFNGMWALAIYDNLKQQLILSRDRFGVKPLFFSYVDGILFFASEMKFIKKLCGTRNINNEAIQNYLQSCLLNYSEGTFWRDIKELEPGHWMVFDGKEMRKEKYWIFKPHTILRSPEGALEEFSYLFEDSLKLRMRSDVEVGTLLSGGMDSTLIVSSLYKLGLIKNDYTFKSFSAIFKEEIFSERKYIDKTLSQVPLKPYFIYPDPEKVKNYIDDLLYYIEEPCRSLAVYSQLLLYEKMNKETNVKVVLNGQGADELFGGYTNHYFIYFASLLSQFKMKNLVHEINLFKKGRNVKVQTILRSLLGMFPPALWDADYFNTMTFKELKVSALREYLKYDDRTSMAFGIEARTPFLDYRLVEFAFSLDENYKILNYKNKKIERDYASGIAPEEIINRTDKMGFVSPQEIWQRNVMKKELVAEVPNIKRMISYDMISPAIGKRYADYFEEKHDDWSLIWRMFCLSRWNTIQHLI</sequence>
<dbReference type="RefSeq" id="WP_007939078.1">
    <property type="nucleotide sequence ID" value="NZ_AKVJ01000076.1"/>
</dbReference>
<dbReference type="Pfam" id="PF00733">
    <property type="entry name" value="Asn_synthase"/>
    <property type="match status" value="1"/>
</dbReference>
<dbReference type="EMBL" id="AKVJ01000076">
    <property type="protein sequence ID" value="EIW16024.1"/>
    <property type="molecule type" value="Genomic_DNA"/>
</dbReference>
<keyword evidence="7 9" id="KW-0315">Glutamine amidotransferase</keyword>
<dbReference type="InterPro" id="IPR017932">
    <property type="entry name" value="GATase_2_dom"/>
</dbReference>
<evidence type="ECO:0000313" key="12">
    <source>
        <dbReference type="EMBL" id="EIW16024.1"/>
    </source>
</evidence>
<keyword evidence="6 9" id="KW-0061">Asparagine biosynthesis</keyword>
<dbReference type="PIRSF" id="PIRSF001589">
    <property type="entry name" value="Asn_synthetase_glu-h"/>
    <property type="match status" value="1"/>
</dbReference>
<evidence type="ECO:0000256" key="5">
    <source>
        <dbReference type="ARBA" id="ARBA00022840"/>
    </source>
</evidence>
<dbReference type="NCBIfam" id="TIGR01536">
    <property type="entry name" value="asn_synth_AEB"/>
    <property type="match status" value="1"/>
</dbReference>
<dbReference type="Proteomes" id="UP000004324">
    <property type="component" value="Unassembled WGS sequence"/>
</dbReference>
<dbReference type="AlphaFoldDB" id="I9L6M7"/>
<dbReference type="PANTHER" id="PTHR43284">
    <property type="entry name" value="ASPARAGINE SYNTHETASE (GLUTAMINE-HYDROLYZING)"/>
    <property type="match status" value="1"/>
</dbReference>
<dbReference type="Gene3D" id="3.40.50.620">
    <property type="entry name" value="HUPs"/>
    <property type="match status" value="1"/>
</dbReference>
<dbReference type="SUPFAM" id="SSF56235">
    <property type="entry name" value="N-terminal nucleophile aminohydrolases (Ntn hydrolases)"/>
    <property type="match status" value="1"/>
</dbReference>
<comment type="pathway">
    <text evidence="1">Amino-acid biosynthesis; L-asparagine biosynthesis; L-asparagine from L-aspartate (L-Gln route): step 1/1.</text>
</comment>
<reference evidence="12 13" key="1">
    <citation type="journal article" date="2012" name="J. Bacteriol.">
        <title>Draft Genome Sequences for Two Metal-Reducing Pelosinus fermentans Strains Isolated from a Cr(VI)-Contaminated Site and for Type Strain R7.</title>
        <authorList>
            <person name="Brown S.D."/>
            <person name="Podar M."/>
            <person name="Klingeman D.M."/>
            <person name="Johnson C.M."/>
            <person name="Yang Z.K."/>
            <person name="Utturkar S.M."/>
            <person name="Land M.L."/>
            <person name="Mosher J.J."/>
            <person name="Hurt R.A.Jr."/>
            <person name="Phelps T.J."/>
            <person name="Palumbo A.V."/>
            <person name="Arkin A.P."/>
            <person name="Hazen T.C."/>
            <person name="Elias D.A."/>
        </authorList>
    </citation>
    <scope>NUCLEOTIDE SEQUENCE [LARGE SCALE GENOMIC DNA]</scope>
    <source>
        <strain evidence="12 13">B4</strain>
    </source>
</reference>
<comment type="similarity">
    <text evidence="2">Belongs to the asparagine synthetase family.</text>
</comment>
<evidence type="ECO:0000313" key="13">
    <source>
        <dbReference type="Proteomes" id="UP000004324"/>
    </source>
</evidence>
<keyword evidence="13" id="KW-1185">Reference proteome</keyword>
<proteinExistence type="inferred from homology"/>
<organism evidence="12 13">
    <name type="scientific">Pelosinus fermentans B4</name>
    <dbReference type="NCBI Taxonomy" id="1149862"/>
    <lineage>
        <taxon>Bacteria</taxon>
        <taxon>Bacillati</taxon>
        <taxon>Bacillota</taxon>
        <taxon>Negativicutes</taxon>
        <taxon>Selenomonadales</taxon>
        <taxon>Sporomusaceae</taxon>
        <taxon>Pelosinus</taxon>
    </lineage>
</organism>
<protein>
    <recommendedName>
        <fullName evidence="3">asparagine synthase (glutamine-hydrolyzing)</fullName>
        <ecNumber evidence="3">6.3.5.4</ecNumber>
    </recommendedName>
</protein>
<gene>
    <name evidence="12" type="ORF">FB4_1713</name>
</gene>
<feature type="domain" description="Glutamine amidotransferase type-2" evidence="11">
    <location>
        <begin position="2"/>
        <end position="241"/>
    </location>
</feature>
<dbReference type="InterPro" id="IPR051786">
    <property type="entry name" value="ASN_synthetase/amidase"/>
</dbReference>
<evidence type="ECO:0000256" key="4">
    <source>
        <dbReference type="ARBA" id="ARBA00022741"/>
    </source>
</evidence>
<comment type="caution">
    <text evidence="12">The sequence shown here is derived from an EMBL/GenBank/DDBJ whole genome shotgun (WGS) entry which is preliminary data.</text>
</comment>
<evidence type="ECO:0000256" key="2">
    <source>
        <dbReference type="ARBA" id="ARBA00005752"/>
    </source>
</evidence>
<keyword evidence="4 10" id="KW-0547">Nucleotide-binding</keyword>
<evidence type="ECO:0000256" key="3">
    <source>
        <dbReference type="ARBA" id="ARBA00012737"/>
    </source>
</evidence>
<dbReference type="CDD" id="cd00712">
    <property type="entry name" value="AsnB"/>
    <property type="match status" value="1"/>
</dbReference>
<evidence type="ECO:0000256" key="7">
    <source>
        <dbReference type="ARBA" id="ARBA00022962"/>
    </source>
</evidence>
<dbReference type="InterPro" id="IPR029055">
    <property type="entry name" value="Ntn_hydrolases_N"/>
</dbReference>
<dbReference type="InterPro" id="IPR001962">
    <property type="entry name" value="Asn_synthase"/>
</dbReference>
<keyword evidence="9" id="KW-0028">Amino-acid biosynthesis</keyword>
<dbReference type="GO" id="GO:0006529">
    <property type="term" value="P:asparagine biosynthetic process"/>
    <property type="evidence" value="ECO:0007669"/>
    <property type="project" value="UniProtKB-KW"/>
</dbReference>
<evidence type="ECO:0000256" key="8">
    <source>
        <dbReference type="ARBA" id="ARBA00048741"/>
    </source>
</evidence>
<dbReference type="OrthoDB" id="9763290at2"/>
<dbReference type="GO" id="GO:0004066">
    <property type="term" value="F:asparagine synthase (glutamine-hydrolyzing) activity"/>
    <property type="evidence" value="ECO:0007669"/>
    <property type="project" value="UniProtKB-EC"/>
</dbReference>